<reference evidence="1 2" key="1">
    <citation type="submission" date="2018-02" db="EMBL/GenBank/DDBJ databases">
        <title>Isolation, characterization and genome analysis of lytic bacteriophages against Enterobacter cloacae.</title>
        <authorList>
            <person name="Ramesh N."/>
            <person name="Prasanth M."/>
            <person name="Tamhankar A.J."/>
            <person name="Lundborg C.S."/>
        </authorList>
    </citation>
    <scope>NUCLEOTIDE SEQUENCE [LARGE SCALE GENOMIC DNA]</scope>
</reference>
<accession>A0A2R3ZX03</accession>
<keyword evidence="2" id="KW-1185">Reference proteome</keyword>
<evidence type="ECO:0000313" key="2">
    <source>
        <dbReference type="Proteomes" id="UP000244328"/>
    </source>
</evidence>
<organism evidence="1 2">
    <name type="scientific">Enterobacter phage myPSH1140</name>
    <dbReference type="NCBI Taxonomy" id="2108137"/>
    <lineage>
        <taxon>Viruses</taxon>
        <taxon>Duplodnaviria</taxon>
        <taxon>Heunggongvirae</taxon>
        <taxon>Uroviricota</taxon>
        <taxon>Caudoviricetes</taxon>
        <taxon>Pantevenvirales</taxon>
        <taxon>Straboviridae</taxon>
        <taxon>Tevenvirinae</taxon>
        <taxon>Karamvirus</taxon>
        <taxon>Karamvirus mypsh1140</taxon>
    </lineage>
</organism>
<gene>
    <name evidence="1" type="ORF">PSH1140_081</name>
</gene>
<name>A0A2R3ZX03_9CAUD</name>
<sequence length="141" mass="16377">MIEIEVVTTKKKLSMSLLKQMPMASISGIKFAMMDPSQRVLGYVNAFKWNKINIQVAIINTGSDWALVPLYETVLKEHVQREQHPDGQEYHTHEVKYYYSHQKVGNINRTSKKSEDKEHVEQCVKITNELVKFAKGQHIYL</sequence>
<evidence type="ECO:0000313" key="1">
    <source>
        <dbReference type="EMBL" id="AVR55286.1"/>
    </source>
</evidence>
<dbReference type="EMBL" id="MG999954">
    <property type="protein sequence ID" value="AVR55286.1"/>
    <property type="molecule type" value="Genomic_DNA"/>
</dbReference>
<proteinExistence type="predicted"/>
<protein>
    <submittedName>
        <fullName evidence="1">Uncharacterized protein</fullName>
    </submittedName>
</protein>
<dbReference type="Proteomes" id="UP000244328">
    <property type="component" value="Segment"/>
</dbReference>